<dbReference type="InterPro" id="IPR010656">
    <property type="entry name" value="DctM"/>
</dbReference>
<keyword evidence="4 7" id="KW-0812">Transmembrane</keyword>
<feature type="transmembrane region" description="Helical" evidence="7">
    <location>
        <begin position="319"/>
        <end position="352"/>
    </location>
</feature>
<evidence type="ECO:0000256" key="4">
    <source>
        <dbReference type="ARBA" id="ARBA00022692"/>
    </source>
</evidence>
<dbReference type="PANTHER" id="PTHR33362">
    <property type="entry name" value="SIALIC ACID TRAP TRANSPORTER PERMEASE PROTEIN SIAT-RELATED"/>
    <property type="match status" value="1"/>
</dbReference>
<evidence type="ECO:0000256" key="7">
    <source>
        <dbReference type="RuleBase" id="RU369079"/>
    </source>
</evidence>
<dbReference type="NCBIfam" id="TIGR00786">
    <property type="entry name" value="dctM"/>
    <property type="match status" value="1"/>
</dbReference>
<comment type="subunit">
    <text evidence="7">The complex comprises the extracytoplasmic solute receptor protein and the two transmembrane proteins.</text>
</comment>
<feature type="transmembrane region" description="Helical" evidence="7">
    <location>
        <begin position="137"/>
        <end position="165"/>
    </location>
</feature>
<keyword evidence="6 7" id="KW-0472">Membrane</keyword>
<keyword evidence="7" id="KW-0813">Transport</keyword>
<evidence type="ECO:0000259" key="8">
    <source>
        <dbReference type="Pfam" id="PF06808"/>
    </source>
</evidence>
<proteinExistence type="inferred from homology"/>
<sequence length="430" mass="46512">MTLLSYSPVILLFVLFILRVPIALALLISTAVYFGFVNNFMPQEMMIQTMIASMESFPYLAIPFFTCAGVVFNYAGITTRLMKLAELLIGHMRGGMAQVNVLLSAMMGGVSGSANADAAMQTKMIVPQMERLGYNRAFSTVVTAASACITPIIPPGIILILYALVADVSVARMFMAGLLPGLMLTVILMLTVSIVSRFKGYAASRDSRASLREIGVQLVRSIGALLLPLGIIMGLRFGVFTPTEAGAIAVVYAVFVGTFVYRELRWKDLVPIIKESVLVTAGVMFIICAANAFAAYLTWEGIPAAFSNMLLDSIHNPIIFLLVVNLLLLFIGMFFEGGSAIILMTPLLLPVANEMGIDPAHFGIVMAVNLTIAGFTPPVGTMMFITISIAKVRIEEYVRQAWPFLLALIIALLLLTLIPAISLLLPKVLL</sequence>
<dbReference type="RefSeq" id="WP_240716858.1">
    <property type="nucleotide sequence ID" value="NZ_JAKVTW010000002.1"/>
</dbReference>
<dbReference type="Pfam" id="PF06808">
    <property type="entry name" value="DctM"/>
    <property type="match status" value="1"/>
</dbReference>
<feature type="transmembrane region" description="Helical" evidence="7">
    <location>
        <begin position="6"/>
        <end position="36"/>
    </location>
</feature>
<name>A0ABS9S365_9GAMM</name>
<evidence type="ECO:0000256" key="5">
    <source>
        <dbReference type="ARBA" id="ARBA00022989"/>
    </source>
</evidence>
<feature type="transmembrane region" description="Helical" evidence="7">
    <location>
        <begin position="364"/>
        <end position="390"/>
    </location>
</feature>
<evidence type="ECO:0000313" key="10">
    <source>
        <dbReference type="Proteomes" id="UP001320609"/>
    </source>
</evidence>
<feature type="transmembrane region" description="Helical" evidence="7">
    <location>
        <begin position="276"/>
        <end position="299"/>
    </location>
</feature>
<keyword evidence="2" id="KW-1003">Cell membrane</keyword>
<comment type="subcellular location">
    <subcellularLocation>
        <location evidence="1 7">Cell inner membrane</location>
        <topology evidence="1 7">Multi-pass membrane protein</topology>
    </subcellularLocation>
</comment>
<evidence type="ECO:0000256" key="1">
    <source>
        <dbReference type="ARBA" id="ARBA00004429"/>
    </source>
</evidence>
<evidence type="ECO:0000256" key="3">
    <source>
        <dbReference type="ARBA" id="ARBA00022519"/>
    </source>
</evidence>
<dbReference type="Proteomes" id="UP001320609">
    <property type="component" value="Unassembled WGS sequence"/>
</dbReference>
<feature type="transmembrane region" description="Helical" evidence="7">
    <location>
        <begin position="245"/>
        <end position="264"/>
    </location>
</feature>
<comment type="caution">
    <text evidence="9">The sequence shown here is derived from an EMBL/GenBank/DDBJ whole genome shotgun (WGS) entry which is preliminary data.</text>
</comment>
<protein>
    <recommendedName>
        <fullName evidence="7">TRAP transporter large permease protein</fullName>
    </recommendedName>
</protein>
<feature type="transmembrane region" description="Helical" evidence="7">
    <location>
        <begin position="218"/>
        <end position="239"/>
    </location>
</feature>
<dbReference type="PIRSF" id="PIRSF006066">
    <property type="entry name" value="HI0050"/>
    <property type="match status" value="1"/>
</dbReference>
<dbReference type="InterPro" id="IPR004681">
    <property type="entry name" value="TRAP_DctM"/>
</dbReference>
<keyword evidence="5 7" id="KW-1133">Transmembrane helix</keyword>
<keyword evidence="3 7" id="KW-0997">Cell inner membrane</keyword>
<dbReference type="PANTHER" id="PTHR33362:SF4">
    <property type="entry name" value="2,3-DIKETO-L-GULONATE TRAP TRANSPORTER LARGE PERMEASE PROTEIN YIAN"/>
    <property type="match status" value="1"/>
</dbReference>
<keyword evidence="10" id="KW-1185">Reference proteome</keyword>
<accession>A0ABS9S365</accession>
<evidence type="ECO:0000256" key="6">
    <source>
        <dbReference type="ARBA" id="ARBA00023136"/>
    </source>
</evidence>
<reference evidence="9 10" key="1">
    <citation type="submission" date="2022-03" db="EMBL/GenBank/DDBJ databases">
        <title>Genomic signatures underlying metal tolerance in selected Arctic bacterial isolates.</title>
        <authorList>
            <person name="Thomas F.A."/>
            <person name="Venkatachalam S."/>
            <person name="Krishnan K.P."/>
        </authorList>
    </citation>
    <scope>NUCLEOTIDE SEQUENCE [LARGE SCALE GENOMIC DNA]</scope>
    <source>
        <strain evidence="9 10">HM116</strain>
    </source>
</reference>
<comment type="function">
    <text evidence="7">Part of the tripartite ATP-independent periplasmic (TRAP) transport system.</text>
</comment>
<feature type="transmembrane region" description="Helical" evidence="7">
    <location>
        <begin position="402"/>
        <end position="425"/>
    </location>
</feature>
<evidence type="ECO:0000256" key="2">
    <source>
        <dbReference type="ARBA" id="ARBA00022475"/>
    </source>
</evidence>
<gene>
    <name evidence="9" type="ORF">MLE19_04340</name>
</gene>
<comment type="similarity">
    <text evidence="7">Belongs to the TRAP transporter large permease family.</text>
</comment>
<feature type="transmembrane region" description="Helical" evidence="7">
    <location>
        <begin position="57"/>
        <end position="77"/>
    </location>
</feature>
<feature type="domain" description="TRAP C4-dicarboxylate transport system permease DctM subunit" evidence="8">
    <location>
        <begin position="9"/>
        <end position="421"/>
    </location>
</feature>
<feature type="transmembrane region" description="Helical" evidence="7">
    <location>
        <begin position="97"/>
        <end position="116"/>
    </location>
</feature>
<dbReference type="EMBL" id="JAKVTW010000002">
    <property type="protein sequence ID" value="MCH4810554.1"/>
    <property type="molecule type" value="Genomic_DNA"/>
</dbReference>
<feature type="transmembrane region" description="Helical" evidence="7">
    <location>
        <begin position="177"/>
        <end position="198"/>
    </location>
</feature>
<organism evidence="9 10">
    <name type="scientific">Vreelandella neptunia</name>
    <dbReference type="NCBI Taxonomy" id="115551"/>
    <lineage>
        <taxon>Bacteria</taxon>
        <taxon>Pseudomonadati</taxon>
        <taxon>Pseudomonadota</taxon>
        <taxon>Gammaproteobacteria</taxon>
        <taxon>Oceanospirillales</taxon>
        <taxon>Halomonadaceae</taxon>
        <taxon>Vreelandella</taxon>
    </lineage>
</organism>
<evidence type="ECO:0000313" key="9">
    <source>
        <dbReference type="EMBL" id="MCH4810554.1"/>
    </source>
</evidence>